<dbReference type="GO" id="GO:0016491">
    <property type="term" value="F:oxidoreductase activity"/>
    <property type="evidence" value="ECO:0007669"/>
    <property type="project" value="InterPro"/>
</dbReference>
<reference evidence="2" key="1">
    <citation type="journal article" date="2020" name="Nature">
        <title>Giant virus diversity and host interactions through global metagenomics.</title>
        <authorList>
            <person name="Schulz F."/>
            <person name="Roux S."/>
            <person name="Paez-Espino D."/>
            <person name="Jungbluth S."/>
            <person name="Walsh D.A."/>
            <person name="Denef V.J."/>
            <person name="McMahon K.D."/>
            <person name="Konstantinidis K.T."/>
            <person name="Eloe-Fadrosh E.A."/>
            <person name="Kyrpides N.C."/>
            <person name="Woyke T."/>
        </authorList>
    </citation>
    <scope>NUCLEOTIDE SEQUENCE</scope>
    <source>
        <strain evidence="2">GVMAG-M-3300023174-141</strain>
    </source>
</reference>
<sequence>MSYDIVIIGAGIAGLHTGIELLRHHPLLRCTILEKYNYNGGRVFTFHKSLPGIGRVQWESGAGRIASSHHIVRSLMKRYGLTYLPISGESQYIPESTLKPQKNQFNALHDVYLEPLRSLTKDVLQTHTLGYLIEQIHGSSEASAFLSQFPYFSEIHTLRADLGLHSFDHEMGQTNGFGVCKEGLSSLTDHMTAEFIKRGGTIQHDSEVVSVSYDGKVHKICIKNGPTYTAPLCIMALHSEAMKHIQGVRHLPVLKKLEMTPLLRMYAVFPISKGKSWFHGLPKIVSDGPIRYIIPINERSIMISYTDGDDALFWTKKNLTQVPDLVMKRIRGLFPDLTIPDPLFFKIHDWKFGCTYWKPGKYSVEDESVRSLHPMTKEMPGLFVCGESFSLQQCWMEGAVQQAEQMMQHTAFQRVLKSVLTL</sequence>
<proteinExistence type="predicted"/>
<dbReference type="EMBL" id="MN739588">
    <property type="protein sequence ID" value="QHT14722.1"/>
    <property type="molecule type" value="Genomic_DNA"/>
</dbReference>
<feature type="domain" description="Amine oxidase" evidence="1">
    <location>
        <begin position="12"/>
        <end position="404"/>
    </location>
</feature>
<dbReference type="SUPFAM" id="SSF51905">
    <property type="entry name" value="FAD/NAD(P)-binding domain"/>
    <property type="match status" value="1"/>
</dbReference>
<name>A0A6C0DE90_9ZZZZ</name>
<dbReference type="Gene3D" id="3.50.50.60">
    <property type="entry name" value="FAD/NAD(P)-binding domain"/>
    <property type="match status" value="1"/>
</dbReference>
<evidence type="ECO:0000259" key="1">
    <source>
        <dbReference type="Pfam" id="PF01593"/>
    </source>
</evidence>
<dbReference type="PANTHER" id="PTHR42923">
    <property type="entry name" value="PROTOPORPHYRINOGEN OXIDASE"/>
    <property type="match status" value="1"/>
</dbReference>
<evidence type="ECO:0000313" key="2">
    <source>
        <dbReference type="EMBL" id="QHT14722.1"/>
    </source>
</evidence>
<dbReference type="Pfam" id="PF01593">
    <property type="entry name" value="Amino_oxidase"/>
    <property type="match status" value="1"/>
</dbReference>
<protein>
    <recommendedName>
        <fullName evidence="1">Amine oxidase domain-containing protein</fullName>
    </recommendedName>
</protein>
<dbReference type="InterPro" id="IPR050464">
    <property type="entry name" value="Zeta_carotene_desat/Oxidored"/>
</dbReference>
<dbReference type="AlphaFoldDB" id="A0A6C0DE90"/>
<dbReference type="SUPFAM" id="SSF54373">
    <property type="entry name" value="FAD-linked reductases, C-terminal domain"/>
    <property type="match status" value="1"/>
</dbReference>
<dbReference type="InterPro" id="IPR036188">
    <property type="entry name" value="FAD/NAD-bd_sf"/>
</dbReference>
<dbReference type="InterPro" id="IPR002937">
    <property type="entry name" value="Amino_oxidase"/>
</dbReference>
<accession>A0A6C0DE90</accession>
<organism evidence="2">
    <name type="scientific">viral metagenome</name>
    <dbReference type="NCBI Taxonomy" id="1070528"/>
    <lineage>
        <taxon>unclassified sequences</taxon>
        <taxon>metagenomes</taxon>
        <taxon>organismal metagenomes</taxon>
    </lineage>
</organism>